<evidence type="ECO:0000256" key="9">
    <source>
        <dbReference type="HAMAP-Rule" id="MF_02113"/>
    </source>
</evidence>
<comment type="activity regulation">
    <text evidence="9">The formation of the proteasomal ATPase ARC-20S proteasome complex, likely via the docking of the C-termini of ARC into the intersubunit pockets in the alpha-rings, may trigger opening of the gate for substrate entry. Interconversion between the open-gate and close-gate conformations leads to a dynamic regulation of the 20S proteasome proteolysis activity.</text>
</comment>
<dbReference type="SUPFAM" id="SSF56235">
    <property type="entry name" value="N-terminal nucleophile aminohydrolases (Ntn hydrolases)"/>
    <property type="match status" value="1"/>
</dbReference>
<feature type="chain" id="PRO_5023525229" description="Proteasome subunit beta" evidence="9">
    <location>
        <begin position="54"/>
        <end position="279"/>
    </location>
</feature>
<dbReference type="Gene3D" id="3.60.20.10">
    <property type="entry name" value="Glutamine Phosphoribosylpyrophosphate, subunit 1, domain 1"/>
    <property type="match status" value="1"/>
</dbReference>
<keyword evidence="5 9" id="KW-0378">Hydrolase</keyword>
<evidence type="ECO:0000256" key="6">
    <source>
        <dbReference type="ARBA" id="ARBA00022813"/>
    </source>
</evidence>
<sequence>MAAGFDPSGRLPDVFTNAGTSSFTQFLSKVAPELLPGRRPLPPGFAADLAPHATTIVAITSAMGVVMAGDRRATMGNMISSRDIQKVHPADRHSLVGIAGTAGIGIEMMRLFQVELEHYEKIEGAVLSLDGKANRLASMIRGNLGAAMQGLAVIPLFAGFDLAATDPARAGRIFSFDVAGGPYEETGYDAIGSGSIFARSALKKRFRPGLSTDEVVRLAVEALYDAADDDTATGGPDLTRRIYPVVMTATAEGTNRLTEAETAAVAEAVVAARMENPGG</sequence>
<dbReference type="GO" id="GO:0005737">
    <property type="term" value="C:cytoplasm"/>
    <property type="evidence" value="ECO:0007669"/>
    <property type="project" value="UniProtKB-SubCell"/>
</dbReference>
<dbReference type="AlphaFoldDB" id="A0A495JVM8"/>
<organism evidence="11 12">
    <name type="scientific">Micromonospora pisi</name>
    <dbReference type="NCBI Taxonomy" id="589240"/>
    <lineage>
        <taxon>Bacteria</taxon>
        <taxon>Bacillati</taxon>
        <taxon>Actinomycetota</taxon>
        <taxon>Actinomycetes</taxon>
        <taxon>Micromonosporales</taxon>
        <taxon>Micromonosporaceae</taxon>
        <taxon>Micromonospora</taxon>
    </lineage>
</organism>
<evidence type="ECO:0000256" key="4">
    <source>
        <dbReference type="ARBA" id="ARBA00022698"/>
    </source>
</evidence>
<keyword evidence="6 9" id="KW-0068">Autocatalytic cleavage</keyword>
<dbReference type="Proteomes" id="UP000277671">
    <property type="component" value="Unassembled WGS sequence"/>
</dbReference>
<comment type="pathway">
    <text evidence="9">Protein degradation; proteasomal Pup-dependent pathway.</text>
</comment>
<keyword evidence="12" id="KW-1185">Reference proteome</keyword>
<dbReference type="PANTHER" id="PTHR32194">
    <property type="entry name" value="METALLOPROTEASE TLDD"/>
    <property type="match status" value="1"/>
</dbReference>
<dbReference type="PROSITE" id="PS51476">
    <property type="entry name" value="PROTEASOME_BETA_2"/>
    <property type="match status" value="1"/>
</dbReference>
<evidence type="ECO:0000313" key="12">
    <source>
        <dbReference type="Proteomes" id="UP000277671"/>
    </source>
</evidence>
<dbReference type="EC" id="3.4.25.1" evidence="9 10"/>
<evidence type="ECO:0000256" key="10">
    <source>
        <dbReference type="NCBIfam" id="TIGR03690"/>
    </source>
</evidence>
<dbReference type="PANTHER" id="PTHR32194:SF0">
    <property type="entry name" value="ATP-DEPENDENT PROTEASE SUBUNIT HSLV"/>
    <property type="match status" value="1"/>
</dbReference>
<dbReference type="RefSeq" id="WP_170208799.1">
    <property type="nucleotide sequence ID" value="NZ_RBKT01000001.1"/>
</dbReference>
<dbReference type="EMBL" id="RBKT01000001">
    <property type="protein sequence ID" value="RKR92595.1"/>
    <property type="molecule type" value="Genomic_DNA"/>
</dbReference>
<evidence type="ECO:0000313" key="11">
    <source>
        <dbReference type="EMBL" id="RKR92595.1"/>
    </source>
</evidence>
<comment type="caution">
    <text evidence="11">The sequence shown here is derived from an EMBL/GenBank/DDBJ whole genome shotgun (WGS) entry which is preliminary data.</text>
</comment>
<comment type="subunit">
    <text evidence="9">The 20S proteasome core is composed of 14 alpha and 14 beta subunits that assemble into four stacked heptameric rings, resulting in a barrel-shaped structure. The two inner rings, each composed of seven catalytic beta subunits, are sandwiched by two outer rings, each composed of seven alpha subunits. The catalytic chamber with the active sites is on the inside of the barrel. Has a gated structure, the ends of the cylinder being occluded by the N-termini of the alpha-subunits. Is capped by the proteasome-associated ATPase, ARC.</text>
</comment>
<evidence type="ECO:0000256" key="8">
    <source>
        <dbReference type="ARBA" id="ARBA00023145"/>
    </source>
</evidence>
<dbReference type="InterPro" id="IPR022483">
    <property type="entry name" value="PSB_actinobac"/>
</dbReference>
<dbReference type="CDD" id="cd01906">
    <property type="entry name" value="proteasome_protease_HslV"/>
    <property type="match status" value="1"/>
</dbReference>
<keyword evidence="7 9" id="KW-0647">Proteasome</keyword>
<proteinExistence type="inferred from homology"/>
<comment type="similarity">
    <text evidence="9">Belongs to the peptidase T1B family.</text>
</comment>
<keyword evidence="4 9" id="KW-0888">Threonine protease</keyword>
<protein>
    <recommendedName>
        <fullName evidence="9 10">Proteasome subunit beta</fullName>
        <ecNumber evidence="9 10">3.4.25.1</ecNumber>
    </recommendedName>
    <alternativeName>
        <fullName evidence="9">20S proteasome beta subunit</fullName>
    </alternativeName>
    <alternativeName>
        <fullName evidence="9">Proteasome core protein PrcB</fullName>
    </alternativeName>
</protein>
<dbReference type="GO" id="GO:0019774">
    <property type="term" value="C:proteasome core complex, beta-subunit complex"/>
    <property type="evidence" value="ECO:0007669"/>
    <property type="project" value="UniProtKB-UniRule"/>
</dbReference>
<evidence type="ECO:0000256" key="1">
    <source>
        <dbReference type="ARBA" id="ARBA00001198"/>
    </source>
</evidence>
<dbReference type="GO" id="GO:0019941">
    <property type="term" value="P:modification-dependent protein catabolic process"/>
    <property type="evidence" value="ECO:0007669"/>
    <property type="project" value="UniProtKB-UniRule"/>
</dbReference>
<keyword evidence="3 9" id="KW-0645">Protease</keyword>
<dbReference type="Pfam" id="PF00227">
    <property type="entry name" value="Proteasome"/>
    <property type="match status" value="1"/>
</dbReference>
<dbReference type="HAMAP" id="MF_02113_B">
    <property type="entry name" value="Proteasome_B_B"/>
    <property type="match status" value="1"/>
</dbReference>
<evidence type="ECO:0000256" key="5">
    <source>
        <dbReference type="ARBA" id="ARBA00022801"/>
    </source>
</evidence>
<reference evidence="11 12" key="1">
    <citation type="submission" date="2018-10" db="EMBL/GenBank/DDBJ databases">
        <title>Sequencing the genomes of 1000 actinobacteria strains.</title>
        <authorList>
            <person name="Klenk H.-P."/>
        </authorList>
    </citation>
    <scope>NUCLEOTIDE SEQUENCE [LARGE SCALE GENOMIC DNA]</scope>
    <source>
        <strain evidence="11 12">DSM 45175</strain>
    </source>
</reference>
<dbReference type="InterPro" id="IPR023333">
    <property type="entry name" value="Proteasome_suB-type"/>
</dbReference>
<dbReference type="InterPro" id="IPR001353">
    <property type="entry name" value="Proteasome_sua/b"/>
</dbReference>
<dbReference type="GO" id="GO:0010498">
    <property type="term" value="P:proteasomal protein catabolic process"/>
    <property type="evidence" value="ECO:0007669"/>
    <property type="project" value="UniProtKB-UniRule"/>
</dbReference>
<evidence type="ECO:0000256" key="3">
    <source>
        <dbReference type="ARBA" id="ARBA00022670"/>
    </source>
</evidence>
<comment type="subcellular location">
    <subcellularLocation>
        <location evidence="9">Cytoplasm</location>
    </subcellularLocation>
</comment>
<name>A0A495JVM8_9ACTN</name>
<dbReference type="UniPathway" id="UPA00997"/>
<dbReference type="GO" id="GO:0004298">
    <property type="term" value="F:threonine-type endopeptidase activity"/>
    <property type="evidence" value="ECO:0007669"/>
    <property type="project" value="UniProtKB-UniRule"/>
</dbReference>
<keyword evidence="8 9" id="KW-0865">Zymogen</keyword>
<evidence type="ECO:0000256" key="7">
    <source>
        <dbReference type="ARBA" id="ARBA00022942"/>
    </source>
</evidence>
<accession>A0A495JVM8</accession>
<dbReference type="NCBIfam" id="TIGR03690">
    <property type="entry name" value="20S_bact_beta"/>
    <property type="match status" value="1"/>
</dbReference>
<dbReference type="InterPro" id="IPR029055">
    <property type="entry name" value="Ntn_hydrolases_N"/>
</dbReference>
<comment type="function">
    <text evidence="9">Component of the proteasome core, a large protease complex with broad specificity involved in protein degradation.</text>
</comment>
<feature type="propeptide" id="PRO_5019874987" description="Removed in mature form; by autocatalysis" evidence="9">
    <location>
        <begin position="1"/>
        <end position="53"/>
    </location>
</feature>
<keyword evidence="2 9" id="KW-0963">Cytoplasm</keyword>
<feature type="active site" description="Nucleophile" evidence="9">
    <location>
        <position position="54"/>
    </location>
</feature>
<gene>
    <name evidence="9" type="primary">prcB</name>
    <name evidence="11" type="ORF">BDK92_7037</name>
</gene>
<evidence type="ECO:0000256" key="2">
    <source>
        <dbReference type="ARBA" id="ARBA00022490"/>
    </source>
</evidence>
<comment type="catalytic activity">
    <reaction evidence="1 9">
        <text>Cleavage of peptide bonds with very broad specificity.</text>
        <dbReference type="EC" id="3.4.25.1"/>
    </reaction>
</comment>